<dbReference type="GO" id="GO:0017017">
    <property type="term" value="F:MAP kinase tyrosine/serine/threonine phosphatase activity"/>
    <property type="evidence" value="ECO:0007669"/>
    <property type="project" value="TreeGrafter"/>
</dbReference>
<dbReference type="GO" id="GO:0005737">
    <property type="term" value="C:cytoplasm"/>
    <property type="evidence" value="ECO:0007669"/>
    <property type="project" value="TreeGrafter"/>
</dbReference>
<dbReference type="Proteomes" id="UP000626109">
    <property type="component" value="Unassembled WGS sequence"/>
</dbReference>
<dbReference type="GO" id="GO:0008330">
    <property type="term" value="F:protein tyrosine/threonine phosphatase activity"/>
    <property type="evidence" value="ECO:0007669"/>
    <property type="project" value="TreeGrafter"/>
</dbReference>
<keyword evidence="3" id="KW-0378">Hydrolase</keyword>
<name>A0A813JLB7_POLGL</name>
<organism evidence="7 8">
    <name type="scientific">Polarella glacialis</name>
    <name type="common">Dinoflagellate</name>
    <dbReference type="NCBI Taxonomy" id="89957"/>
    <lineage>
        <taxon>Eukaryota</taxon>
        <taxon>Sar</taxon>
        <taxon>Alveolata</taxon>
        <taxon>Dinophyceae</taxon>
        <taxon>Suessiales</taxon>
        <taxon>Suessiaceae</taxon>
        <taxon>Polarella</taxon>
    </lineage>
</organism>
<sequence>MTTTKGSAATGHCPRITKISDQLLLGGLGVLVPEAIGLLLQEHAVTHLVVCGRPGADAHVAAAKVAMEACAVEFHLALLIPETVAELSPVLSEAARFVSVALEDDLHCVLVACSQGASRSVAVLLAHLLQSGEKLEMAFDTVVAARWRVWPSALLLGALLDMEDRSHVAKDTVALRQPSLSNNSVTTTATTTTATTNNNNKNNKNNNNNNNNNTALCRRVGAHAAWATCYQCSYCFSCSCCCCCCCCC</sequence>
<dbReference type="PANTHER" id="PTHR10159">
    <property type="entry name" value="DUAL SPECIFICITY PROTEIN PHOSPHATASE"/>
    <property type="match status" value="1"/>
</dbReference>
<evidence type="ECO:0000313" key="7">
    <source>
        <dbReference type="EMBL" id="CAE8683030.1"/>
    </source>
</evidence>
<dbReference type="InterPro" id="IPR000340">
    <property type="entry name" value="Dual-sp_phosphatase_cat-dom"/>
</dbReference>
<dbReference type="InterPro" id="IPR029021">
    <property type="entry name" value="Prot-tyrosine_phosphatase-like"/>
</dbReference>
<evidence type="ECO:0000256" key="1">
    <source>
        <dbReference type="ARBA" id="ARBA00008601"/>
    </source>
</evidence>
<proteinExistence type="inferred from homology"/>
<evidence type="ECO:0000259" key="6">
    <source>
        <dbReference type="Pfam" id="PF00782"/>
    </source>
</evidence>
<dbReference type="Gene3D" id="3.90.190.10">
    <property type="entry name" value="Protein tyrosine phosphatase superfamily"/>
    <property type="match status" value="1"/>
</dbReference>
<dbReference type="GO" id="GO:0033550">
    <property type="term" value="F:MAP kinase tyrosine phosphatase activity"/>
    <property type="evidence" value="ECO:0007669"/>
    <property type="project" value="TreeGrafter"/>
</dbReference>
<dbReference type="EMBL" id="CAJNNW010026147">
    <property type="protein sequence ID" value="CAE8683030.1"/>
    <property type="molecule type" value="Genomic_DNA"/>
</dbReference>
<dbReference type="AlphaFoldDB" id="A0A813JLB7"/>
<evidence type="ECO:0000256" key="5">
    <source>
        <dbReference type="SAM" id="MobiDB-lite"/>
    </source>
</evidence>
<feature type="domain" description="Dual specificity phosphatase catalytic" evidence="6">
    <location>
        <begin position="76"/>
        <end position="164"/>
    </location>
</feature>
<gene>
    <name evidence="7" type="ORF">PGLA2088_LOCUS23248</name>
</gene>
<accession>A0A813JLB7</accession>
<comment type="similarity">
    <text evidence="1">Belongs to the protein-tyrosine phosphatase family. Non-receptor class dual specificity subfamily.</text>
</comment>
<feature type="compositionally biased region" description="Low complexity" evidence="5">
    <location>
        <begin position="186"/>
        <end position="207"/>
    </location>
</feature>
<reference evidence="7" key="1">
    <citation type="submission" date="2021-02" db="EMBL/GenBank/DDBJ databases">
        <authorList>
            <person name="Dougan E. K."/>
            <person name="Rhodes N."/>
            <person name="Thang M."/>
            <person name="Chan C."/>
        </authorList>
    </citation>
    <scope>NUCLEOTIDE SEQUENCE</scope>
</reference>
<protein>
    <recommendedName>
        <fullName evidence="2">protein-tyrosine-phosphatase</fullName>
        <ecNumber evidence="2">3.1.3.48</ecNumber>
    </recommendedName>
</protein>
<evidence type="ECO:0000313" key="8">
    <source>
        <dbReference type="Proteomes" id="UP000626109"/>
    </source>
</evidence>
<dbReference type="Pfam" id="PF00782">
    <property type="entry name" value="DSPc"/>
    <property type="match status" value="1"/>
</dbReference>
<comment type="caution">
    <text evidence="7">The sequence shown here is derived from an EMBL/GenBank/DDBJ whole genome shotgun (WGS) entry which is preliminary data.</text>
</comment>
<evidence type="ECO:0000256" key="3">
    <source>
        <dbReference type="ARBA" id="ARBA00022801"/>
    </source>
</evidence>
<dbReference type="SUPFAM" id="SSF52799">
    <property type="entry name" value="(Phosphotyrosine protein) phosphatases II"/>
    <property type="match status" value="1"/>
</dbReference>
<evidence type="ECO:0000256" key="2">
    <source>
        <dbReference type="ARBA" id="ARBA00013064"/>
    </source>
</evidence>
<dbReference type="EC" id="3.1.3.48" evidence="2"/>
<evidence type="ECO:0000256" key="4">
    <source>
        <dbReference type="ARBA" id="ARBA00022912"/>
    </source>
</evidence>
<dbReference type="GO" id="GO:0043409">
    <property type="term" value="P:negative regulation of MAPK cascade"/>
    <property type="evidence" value="ECO:0007669"/>
    <property type="project" value="TreeGrafter"/>
</dbReference>
<keyword evidence="4" id="KW-0904">Protein phosphatase</keyword>
<dbReference type="PANTHER" id="PTHR10159:SF519">
    <property type="entry name" value="DUAL SPECIFICITY PROTEIN PHOSPHATASE MPK3"/>
    <property type="match status" value="1"/>
</dbReference>
<feature type="region of interest" description="Disordered" evidence="5">
    <location>
        <begin position="184"/>
        <end position="207"/>
    </location>
</feature>